<organism evidence="2 3">
    <name type="scientific">Jeotgalibacillus salarius</name>
    <dbReference type="NCBI Taxonomy" id="546023"/>
    <lineage>
        <taxon>Bacteria</taxon>
        <taxon>Bacillati</taxon>
        <taxon>Bacillota</taxon>
        <taxon>Bacilli</taxon>
        <taxon>Bacillales</taxon>
        <taxon>Caryophanaceae</taxon>
        <taxon>Jeotgalibacillus</taxon>
    </lineage>
</organism>
<dbReference type="Proteomes" id="UP000297776">
    <property type="component" value="Unassembled WGS sequence"/>
</dbReference>
<keyword evidence="1" id="KW-0472">Membrane</keyword>
<feature type="transmembrane region" description="Helical" evidence="1">
    <location>
        <begin position="29"/>
        <end position="52"/>
    </location>
</feature>
<evidence type="ECO:0008006" key="4">
    <source>
        <dbReference type="Google" id="ProtNLM"/>
    </source>
</evidence>
<name>A0A4Y8LHC5_9BACL</name>
<protein>
    <recommendedName>
        <fullName evidence="4">SPOR domain-containing protein</fullName>
    </recommendedName>
</protein>
<dbReference type="RefSeq" id="WP_134381647.1">
    <property type="nucleotide sequence ID" value="NZ_SORX01000005.1"/>
</dbReference>
<keyword evidence="3" id="KW-1185">Reference proteome</keyword>
<evidence type="ECO:0000256" key="1">
    <source>
        <dbReference type="SAM" id="Phobius"/>
    </source>
</evidence>
<dbReference type="AlphaFoldDB" id="A0A4Y8LHC5"/>
<reference evidence="2 3" key="1">
    <citation type="submission" date="2019-03" db="EMBL/GenBank/DDBJ databases">
        <authorList>
            <person name="Yang Y."/>
        </authorList>
    </citation>
    <scope>NUCLEOTIDE SEQUENCE [LARGE SCALE GENOMIC DNA]</scope>
    <source>
        <strain evidence="2 3">ASL-1</strain>
    </source>
</reference>
<keyword evidence="1" id="KW-0812">Transmembrane</keyword>
<evidence type="ECO:0000313" key="2">
    <source>
        <dbReference type="EMBL" id="TFE01024.1"/>
    </source>
</evidence>
<dbReference type="EMBL" id="SORX01000005">
    <property type="protein sequence ID" value="TFE01024.1"/>
    <property type="molecule type" value="Genomic_DNA"/>
</dbReference>
<keyword evidence="1" id="KW-1133">Transmembrane helix</keyword>
<gene>
    <name evidence="2" type="ORF">E2626_10180</name>
</gene>
<accession>A0A4Y8LHC5</accession>
<dbReference type="OrthoDB" id="2451835at2"/>
<proteinExistence type="predicted"/>
<evidence type="ECO:0000313" key="3">
    <source>
        <dbReference type="Proteomes" id="UP000297776"/>
    </source>
</evidence>
<comment type="caution">
    <text evidence="2">The sequence shown here is derived from an EMBL/GenBank/DDBJ whole genome shotgun (WGS) entry which is preliminary data.</text>
</comment>
<sequence length="223" mass="24404">MKQEPASKNKDGTIIHFPASQDKRKTKGLILFPIFSGILCAVIFGLILNLFLEKPDQQPLLAEPVEETTLFEVPPISFWVLQAGAFSTEEAAGDFISTLPADTSHVLVKQDDMQLLWIGAAGTEEKAKALSAGHAGDVYVKKVMIDAFQLNVSEKDHEWLSATIGAMNQKLSSPSTSFTAIPVDQLEHSDLQNLHRSIENGNSETAFLQSLSAILQIEQKISE</sequence>